<dbReference type="AlphaFoldDB" id="A0A843XT49"/>
<sequence length="133" mass="15044">MLGETVAPQLVVLGRVSPKLFFMVFGCLSLFSGALTVWLPKTRDAPLYETMEQQESEEKRKLQGSPAGGFLKDIYVTKNKTMIAHAMSSIDISVPSRYNDINKKNKSHHKYFHCVETKSFADINEEEVELDDT</sequence>
<evidence type="ECO:0000313" key="2">
    <source>
        <dbReference type="EMBL" id="MQM22282.1"/>
    </source>
</evidence>
<dbReference type="OrthoDB" id="1751708at2759"/>
<keyword evidence="1" id="KW-0472">Membrane</keyword>
<dbReference type="EMBL" id="NMUH01012561">
    <property type="protein sequence ID" value="MQM22282.1"/>
    <property type="molecule type" value="Genomic_DNA"/>
</dbReference>
<proteinExistence type="predicted"/>
<evidence type="ECO:0000313" key="3">
    <source>
        <dbReference type="Proteomes" id="UP000652761"/>
    </source>
</evidence>
<gene>
    <name evidence="2" type="ORF">Taro_055331</name>
</gene>
<feature type="transmembrane region" description="Helical" evidence="1">
    <location>
        <begin position="20"/>
        <end position="39"/>
    </location>
</feature>
<comment type="caution">
    <text evidence="2">The sequence shown here is derived from an EMBL/GenBank/DDBJ whole genome shotgun (WGS) entry which is preliminary data.</text>
</comment>
<accession>A0A843XT49</accession>
<keyword evidence="3" id="KW-1185">Reference proteome</keyword>
<reference evidence="2" key="1">
    <citation type="submission" date="2017-07" db="EMBL/GenBank/DDBJ databases">
        <title>Taro Niue Genome Assembly and Annotation.</title>
        <authorList>
            <person name="Atibalentja N."/>
            <person name="Keating K."/>
            <person name="Fields C.J."/>
        </authorList>
    </citation>
    <scope>NUCLEOTIDE SEQUENCE</scope>
    <source>
        <strain evidence="2">Niue_2</strain>
        <tissue evidence="2">Leaf</tissue>
    </source>
</reference>
<protein>
    <submittedName>
        <fullName evidence="2">Uncharacterized protein</fullName>
    </submittedName>
</protein>
<dbReference type="Proteomes" id="UP000652761">
    <property type="component" value="Unassembled WGS sequence"/>
</dbReference>
<evidence type="ECO:0000256" key="1">
    <source>
        <dbReference type="SAM" id="Phobius"/>
    </source>
</evidence>
<keyword evidence="1" id="KW-0812">Transmembrane</keyword>
<organism evidence="2 3">
    <name type="scientific">Colocasia esculenta</name>
    <name type="common">Wild taro</name>
    <name type="synonym">Arum esculentum</name>
    <dbReference type="NCBI Taxonomy" id="4460"/>
    <lineage>
        <taxon>Eukaryota</taxon>
        <taxon>Viridiplantae</taxon>
        <taxon>Streptophyta</taxon>
        <taxon>Embryophyta</taxon>
        <taxon>Tracheophyta</taxon>
        <taxon>Spermatophyta</taxon>
        <taxon>Magnoliopsida</taxon>
        <taxon>Liliopsida</taxon>
        <taxon>Araceae</taxon>
        <taxon>Aroideae</taxon>
        <taxon>Colocasieae</taxon>
        <taxon>Colocasia</taxon>
    </lineage>
</organism>
<keyword evidence="1" id="KW-1133">Transmembrane helix</keyword>
<name>A0A843XT49_COLES</name>